<dbReference type="InterPro" id="IPR024385">
    <property type="entry name" value="DUF3854"/>
</dbReference>
<evidence type="ECO:0000259" key="1">
    <source>
        <dbReference type="Pfam" id="PF05272"/>
    </source>
</evidence>
<dbReference type="PANTHER" id="PTHR34985">
    <property type="entry name" value="SLR0554 PROTEIN"/>
    <property type="match status" value="1"/>
</dbReference>
<dbReference type="Proteomes" id="UP001056708">
    <property type="component" value="Plasmid unnamed"/>
</dbReference>
<name>A0ABY5AVM5_9CYAN</name>
<evidence type="ECO:0000313" key="4">
    <source>
        <dbReference type="Proteomes" id="UP001056708"/>
    </source>
</evidence>
<dbReference type="EMBL" id="CP098612">
    <property type="protein sequence ID" value="USR93289.1"/>
    <property type="molecule type" value="Genomic_DNA"/>
</dbReference>
<dbReference type="Pfam" id="PF12965">
    <property type="entry name" value="DUF3854"/>
    <property type="match status" value="1"/>
</dbReference>
<gene>
    <name evidence="3" type="ORF">NEA10_20505</name>
</gene>
<evidence type="ECO:0000313" key="3">
    <source>
        <dbReference type="EMBL" id="USR93289.1"/>
    </source>
</evidence>
<dbReference type="InterPro" id="IPR007936">
    <property type="entry name" value="VapE-like_dom"/>
</dbReference>
<dbReference type="CDD" id="cd01029">
    <property type="entry name" value="TOPRIM_primases"/>
    <property type="match status" value="1"/>
</dbReference>
<dbReference type="PANTHER" id="PTHR34985:SF1">
    <property type="entry name" value="SLR0554 PROTEIN"/>
    <property type="match status" value="1"/>
</dbReference>
<accession>A0ABY5AVM5</accession>
<evidence type="ECO:0000259" key="2">
    <source>
        <dbReference type="Pfam" id="PF12965"/>
    </source>
</evidence>
<keyword evidence="4" id="KW-1185">Reference proteome</keyword>
<organism evidence="3 4">
    <name type="scientific">Phormidium yuhuli AB48</name>
    <dbReference type="NCBI Taxonomy" id="2940671"/>
    <lineage>
        <taxon>Bacteria</taxon>
        <taxon>Bacillati</taxon>
        <taxon>Cyanobacteriota</taxon>
        <taxon>Cyanophyceae</taxon>
        <taxon>Oscillatoriophycideae</taxon>
        <taxon>Oscillatoriales</taxon>
        <taxon>Oscillatoriaceae</taxon>
        <taxon>Phormidium</taxon>
        <taxon>Phormidium yuhuli</taxon>
    </lineage>
</organism>
<feature type="domain" description="Virulence-associated protein E-like" evidence="1">
    <location>
        <begin position="341"/>
        <end position="553"/>
    </location>
</feature>
<protein>
    <submittedName>
        <fullName evidence="3">DUF3854 domain-containing protein</fullName>
    </submittedName>
</protein>
<sequence length="633" mass="72453">MLATDLNSYNTIHTNHLSEWEDSGVDREITVNAIQSHKDGREVDELLSRNTNRRWKHSNHLVPGWSVRGVDPQTGEPTLLGIQYKPDNPPVGDDGKARKYLGASGYEATPLFLDTGEPNYWNRVLENPNIPIIITEGAKKAGCGLSNGVATISLPGVNCGLKEGQLKPQLEAFCQPGRSIYLAFDSDIIRKWQVQHALKKLGECLNAKGTVSVYVMQWSQEDGKGLDDYLCGFLPRRRPKQLQQLMESAIPFAKWAKKSRMSKTEKFVYIRHIWGNRTRLNVRTREIEIDGEPTRTEHFYLNLLENHIECSKTLACDAIEWLAQKYQYDPVKEHLDSIRGGRKVNIDHLATQYFGVDKNDPLLPLYNSYLKRWLIAAVKRVYEPGCKFDNALILKGKQGIGKSLSLRILGGEFFTDTIHDCRDKDHILALHRHWICEIAEIECAIAGKRASGEVKDFFSKQVDVVRAPYARKHELLRRRTVVAGTTNEDEFLQDATGNRRFWVIPVGQINLKKLKQNRDAIWAAAITAYEAGEDCDLTTEEQELQNEANREYEISDPWDARVEQYAQNLSEVSNAEILTNCLKLDTIQQTRREQMRVSRIFQRLGWESVRSYFNGIRQRCYRPPTPWTPEPAT</sequence>
<reference evidence="3" key="1">
    <citation type="submission" date="2022-06" db="EMBL/GenBank/DDBJ databases">
        <title>Genome sequence of Phormidium yuhuli AB48 isolated from an industrial photobioreactor environment.</title>
        <authorList>
            <person name="Qiu Y."/>
            <person name="Noonan A.J.C."/>
            <person name="Dofher K."/>
            <person name="Koch M."/>
            <person name="Kieft B."/>
            <person name="Lin X."/>
            <person name="Ziels R.M."/>
            <person name="Hallam S.J."/>
        </authorList>
    </citation>
    <scope>NUCLEOTIDE SEQUENCE</scope>
    <source>
        <strain evidence="3">AB48</strain>
        <plasmid evidence="3">unnamed</plasmid>
    </source>
</reference>
<keyword evidence="3" id="KW-0614">Plasmid</keyword>
<dbReference type="Pfam" id="PF05272">
    <property type="entry name" value="VapE-like_dom"/>
    <property type="match status" value="1"/>
</dbReference>
<feature type="domain" description="DUF3854" evidence="2">
    <location>
        <begin position="120"/>
        <end position="230"/>
    </location>
</feature>
<proteinExistence type="predicted"/>
<geneLocation type="plasmid" evidence="3 4">
    <name>unnamed</name>
</geneLocation>
<dbReference type="RefSeq" id="WP_252665474.1">
    <property type="nucleotide sequence ID" value="NZ_CP098612.1"/>
</dbReference>
<dbReference type="InterPro" id="IPR034154">
    <property type="entry name" value="TOPRIM_DnaG/twinkle"/>
</dbReference>